<dbReference type="OrthoDB" id="10257739at2759"/>
<proteinExistence type="inferred from homology"/>
<accession>A0A3N2PJM0</accession>
<dbReference type="GO" id="GO:0003712">
    <property type="term" value="F:transcription coregulator activity"/>
    <property type="evidence" value="ECO:0007669"/>
    <property type="project" value="InterPro"/>
</dbReference>
<evidence type="ECO:0000256" key="4">
    <source>
        <dbReference type="ARBA" id="ARBA00019660"/>
    </source>
</evidence>
<dbReference type="InterPro" id="IPR038089">
    <property type="entry name" value="Med31_sf"/>
</dbReference>
<comment type="similarity">
    <text evidence="2 10">Belongs to the Mediator complex subunit 31 family.</text>
</comment>
<evidence type="ECO:0000256" key="6">
    <source>
        <dbReference type="ARBA" id="ARBA00023159"/>
    </source>
</evidence>
<reference evidence="12 13" key="1">
    <citation type="journal article" date="2018" name="Mol. Ecol.">
        <title>The obligate alkalophilic soda-lake fungus Sodiomyces alkalinus has shifted to a protein diet.</title>
        <authorList>
            <person name="Grum-Grzhimaylo A.A."/>
            <person name="Falkoski D.L."/>
            <person name="van den Heuvel J."/>
            <person name="Valero-Jimenez C.A."/>
            <person name="Min B."/>
            <person name="Choi I.G."/>
            <person name="Lipzen A."/>
            <person name="Daum C.G."/>
            <person name="Aanen D.K."/>
            <person name="Tsang A."/>
            <person name="Henrissat B."/>
            <person name="Bilanenko E.N."/>
            <person name="de Vries R.P."/>
            <person name="van Kan J.A.L."/>
            <person name="Grigoriev I.V."/>
            <person name="Debets A.J.M."/>
        </authorList>
    </citation>
    <scope>NUCLEOTIDE SEQUENCE [LARGE SCALE GENOMIC DNA]</scope>
    <source>
        <strain evidence="12 13">F11</strain>
    </source>
</reference>
<comment type="function">
    <text evidence="9 10">Component of the Mediator complex, a coactivator involved in the regulated transcription of nearly all RNA polymerase II-dependent genes. Mediator functions as a bridge to convey information from gene-specific regulatory proteins to the basal RNA polymerase II transcription machinery. Mediator is recruited to promoters by direct interactions with regulatory proteins and serves as a scaffold for the assembly of a functional preinitiation complex with RNA polymerase II and the general transcription factors.</text>
</comment>
<evidence type="ECO:0000256" key="3">
    <source>
        <dbReference type="ARBA" id="ARBA00011837"/>
    </source>
</evidence>
<dbReference type="RefSeq" id="XP_028462521.1">
    <property type="nucleotide sequence ID" value="XM_028614626.1"/>
</dbReference>
<dbReference type="AlphaFoldDB" id="A0A3N2PJM0"/>
<dbReference type="InterPro" id="IPR008831">
    <property type="entry name" value="Mediator_Med31"/>
</dbReference>
<comment type="subunit">
    <text evidence="3 10">Component of the Mediator complex.</text>
</comment>
<gene>
    <name evidence="12" type="ORF">SODALDRAFT_364223</name>
</gene>
<evidence type="ECO:0000313" key="12">
    <source>
        <dbReference type="EMBL" id="ROT34715.1"/>
    </source>
</evidence>
<evidence type="ECO:0000256" key="9">
    <source>
        <dbReference type="ARBA" id="ARBA00025687"/>
    </source>
</evidence>
<evidence type="ECO:0000256" key="2">
    <source>
        <dbReference type="ARBA" id="ARBA00006378"/>
    </source>
</evidence>
<dbReference type="GO" id="GO:0006355">
    <property type="term" value="P:regulation of DNA-templated transcription"/>
    <property type="evidence" value="ECO:0007669"/>
    <property type="project" value="InterPro"/>
</dbReference>
<dbReference type="Gene3D" id="1.10.10.1340">
    <property type="entry name" value="Mediator of RNA polymerase II, submodule Med31 (Soh1)"/>
    <property type="match status" value="1"/>
</dbReference>
<dbReference type="PANTHER" id="PTHR13186">
    <property type="entry name" value="MEDIATOR OF RNA POLYMERASE II TRANSCRIPTION SUBUNIT 31"/>
    <property type="match status" value="1"/>
</dbReference>
<keyword evidence="8 10" id="KW-0539">Nucleus</keyword>
<dbReference type="Proteomes" id="UP000272025">
    <property type="component" value="Unassembled WGS sequence"/>
</dbReference>
<comment type="subcellular location">
    <subcellularLocation>
        <location evidence="1 10">Nucleus</location>
    </subcellularLocation>
</comment>
<organism evidence="12 13">
    <name type="scientific">Sodiomyces alkalinus (strain CBS 110278 / VKM F-3762 / F11)</name>
    <name type="common">Alkaliphilic filamentous fungus</name>
    <dbReference type="NCBI Taxonomy" id="1314773"/>
    <lineage>
        <taxon>Eukaryota</taxon>
        <taxon>Fungi</taxon>
        <taxon>Dikarya</taxon>
        <taxon>Ascomycota</taxon>
        <taxon>Pezizomycotina</taxon>
        <taxon>Sordariomycetes</taxon>
        <taxon>Hypocreomycetidae</taxon>
        <taxon>Glomerellales</taxon>
        <taxon>Plectosphaerellaceae</taxon>
        <taxon>Sodiomyces</taxon>
    </lineage>
</organism>
<dbReference type="GeneID" id="39583104"/>
<evidence type="ECO:0000256" key="7">
    <source>
        <dbReference type="ARBA" id="ARBA00023163"/>
    </source>
</evidence>
<evidence type="ECO:0000313" key="13">
    <source>
        <dbReference type="Proteomes" id="UP000272025"/>
    </source>
</evidence>
<evidence type="ECO:0000256" key="8">
    <source>
        <dbReference type="ARBA" id="ARBA00023242"/>
    </source>
</evidence>
<dbReference type="FunFam" id="1.10.10.1340:FF:000002">
    <property type="entry name" value="Mediator of RNA polymerase II transcription subunit 31"/>
    <property type="match status" value="1"/>
</dbReference>
<evidence type="ECO:0000256" key="11">
    <source>
        <dbReference type="SAM" id="MobiDB-lite"/>
    </source>
</evidence>
<dbReference type="Pfam" id="PF05669">
    <property type="entry name" value="Med31"/>
    <property type="match status" value="1"/>
</dbReference>
<keyword evidence="7 10" id="KW-0804">Transcription</keyword>
<dbReference type="EMBL" id="ML119066">
    <property type="protein sequence ID" value="ROT34715.1"/>
    <property type="molecule type" value="Genomic_DNA"/>
</dbReference>
<keyword evidence="6 10" id="KW-0010">Activator</keyword>
<dbReference type="STRING" id="1314773.A0A3N2PJM0"/>
<dbReference type="GO" id="GO:0016592">
    <property type="term" value="C:mediator complex"/>
    <property type="evidence" value="ECO:0007669"/>
    <property type="project" value="InterPro"/>
</dbReference>
<name>A0A3N2PJM0_SODAK</name>
<evidence type="ECO:0000256" key="5">
    <source>
        <dbReference type="ARBA" id="ARBA00023015"/>
    </source>
</evidence>
<feature type="region of interest" description="Disordered" evidence="11">
    <location>
        <begin position="34"/>
        <end position="56"/>
    </location>
</feature>
<evidence type="ECO:0000256" key="1">
    <source>
        <dbReference type="ARBA" id="ARBA00004123"/>
    </source>
</evidence>
<keyword evidence="5 10" id="KW-0805">Transcription regulation</keyword>
<keyword evidence="13" id="KW-1185">Reference proteome</keyword>
<protein>
    <recommendedName>
        <fullName evidence="4 10">Mediator of RNA polymerase II transcription subunit 31</fullName>
    </recommendedName>
</protein>
<evidence type="ECO:0000256" key="10">
    <source>
        <dbReference type="RuleBase" id="RU364129"/>
    </source>
</evidence>
<sequence length="164" mass="19052">MAMQSMMVYGVDVFPGQQQQIIILRDSKMATSQVDQNAPVPMETSPPVPSGEHDQGDKEPIYGGFTRFELELEFVQSLANPYYLNHLAAQKFLNKPEFVAYLAYLQYWSRPPYLKYLMYPGPTLRHLELLRQEQFRQDIISPDLVQRLVDDNMRAAIEWHRGEA</sequence>